<feature type="region of interest" description="Disordered" evidence="1">
    <location>
        <begin position="110"/>
        <end position="162"/>
    </location>
</feature>
<feature type="compositionally biased region" description="Polar residues" evidence="1">
    <location>
        <begin position="125"/>
        <end position="145"/>
    </location>
</feature>
<protein>
    <submittedName>
        <fullName evidence="2">Uncharacterized protein</fullName>
    </submittedName>
</protein>
<gene>
    <name evidence="2" type="ORF">PEVE_00040650</name>
</gene>
<feature type="region of interest" description="Disordered" evidence="1">
    <location>
        <begin position="51"/>
        <end position="74"/>
    </location>
</feature>
<name>A0ABN8N5J9_9CNID</name>
<organism evidence="2 3">
    <name type="scientific">Porites evermanni</name>
    <dbReference type="NCBI Taxonomy" id="104178"/>
    <lineage>
        <taxon>Eukaryota</taxon>
        <taxon>Metazoa</taxon>
        <taxon>Cnidaria</taxon>
        <taxon>Anthozoa</taxon>
        <taxon>Hexacorallia</taxon>
        <taxon>Scleractinia</taxon>
        <taxon>Fungiina</taxon>
        <taxon>Poritidae</taxon>
        <taxon>Porites</taxon>
    </lineage>
</organism>
<proteinExistence type="predicted"/>
<sequence>KKIRKEVENSLTETEDKKVYLVGLLAFVNGKPPPLEGYATANKEQVKVKHVSLNQSGTPTEKTETKEPKTGLQDEAVRAKLRPFLKKTTVSDEQLLEKINQIMSAEMERCNKMSSGGKKGLRVNQVGTSSVSSNPAPGQPGQTPQSESAKSVKKEAKPNSLVTALEAIQSDLTSLK</sequence>
<comment type="caution">
    <text evidence="2">The sequence shown here is derived from an EMBL/GenBank/DDBJ whole genome shotgun (WGS) entry which is preliminary data.</text>
</comment>
<reference evidence="2 3" key="1">
    <citation type="submission" date="2022-05" db="EMBL/GenBank/DDBJ databases">
        <authorList>
            <consortium name="Genoscope - CEA"/>
            <person name="William W."/>
        </authorList>
    </citation>
    <scope>NUCLEOTIDE SEQUENCE [LARGE SCALE GENOMIC DNA]</scope>
</reference>
<accession>A0ABN8N5J9</accession>
<keyword evidence="3" id="KW-1185">Reference proteome</keyword>
<evidence type="ECO:0000256" key="1">
    <source>
        <dbReference type="SAM" id="MobiDB-lite"/>
    </source>
</evidence>
<dbReference type="Proteomes" id="UP001159427">
    <property type="component" value="Unassembled WGS sequence"/>
</dbReference>
<evidence type="ECO:0000313" key="3">
    <source>
        <dbReference type="Proteomes" id="UP001159427"/>
    </source>
</evidence>
<dbReference type="EMBL" id="CALNXI010000749">
    <property type="protein sequence ID" value="CAH3043658.1"/>
    <property type="molecule type" value="Genomic_DNA"/>
</dbReference>
<evidence type="ECO:0000313" key="2">
    <source>
        <dbReference type="EMBL" id="CAH3043658.1"/>
    </source>
</evidence>
<feature type="non-terminal residue" evidence="2">
    <location>
        <position position="1"/>
    </location>
</feature>